<dbReference type="InterPro" id="IPR013083">
    <property type="entry name" value="Znf_RING/FYVE/PHD"/>
</dbReference>
<keyword evidence="5" id="KW-0862">Zinc</keyword>
<dbReference type="EMBL" id="GISG01017717">
    <property type="protein sequence ID" value="MBA4617752.1"/>
    <property type="molecule type" value="Transcribed_RNA"/>
</dbReference>
<evidence type="ECO:0000256" key="3">
    <source>
        <dbReference type="ARBA" id="ARBA00022723"/>
    </source>
</evidence>
<reference evidence="9" key="1">
    <citation type="journal article" date="2013" name="J. Plant Res.">
        <title>Effect of fungi and light on seed germination of three Opuntia species from semiarid lands of central Mexico.</title>
        <authorList>
            <person name="Delgado-Sanchez P."/>
            <person name="Jimenez-Bremont J.F."/>
            <person name="Guerrero-Gonzalez Mde L."/>
            <person name="Flores J."/>
        </authorList>
    </citation>
    <scope>NUCLEOTIDE SEQUENCE</scope>
    <source>
        <tissue evidence="9">Cladode</tissue>
    </source>
</reference>
<evidence type="ECO:0000256" key="4">
    <source>
        <dbReference type="ARBA" id="ARBA00022771"/>
    </source>
</evidence>
<proteinExistence type="predicted"/>
<keyword evidence="4 6" id="KW-0863">Zinc-finger</keyword>
<evidence type="ECO:0000256" key="2">
    <source>
        <dbReference type="ARBA" id="ARBA00012483"/>
    </source>
</evidence>
<dbReference type="PANTHER" id="PTHR15710">
    <property type="entry name" value="E3 UBIQUITIN-PROTEIN LIGASE PRAJA"/>
    <property type="match status" value="1"/>
</dbReference>
<evidence type="ECO:0000256" key="7">
    <source>
        <dbReference type="SAM" id="MobiDB-lite"/>
    </source>
</evidence>
<dbReference type="Gene3D" id="3.30.40.10">
    <property type="entry name" value="Zinc/RING finger domain, C3HC4 (zinc finger)"/>
    <property type="match status" value="1"/>
</dbReference>
<name>A0A7C8YGI4_OPUST</name>
<dbReference type="GO" id="GO:0061630">
    <property type="term" value="F:ubiquitin protein ligase activity"/>
    <property type="evidence" value="ECO:0007669"/>
    <property type="project" value="UniProtKB-EC"/>
</dbReference>
<dbReference type="Pfam" id="PF13639">
    <property type="entry name" value="zf-RING_2"/>
    <property type="match status" value="1"/>
</dbReference>
<protein>
    <recommendedName>
        <fullName evidence="2">RING-type E3 ubiquitin transferase</fullName>
        <ecNumber evidence="2">2.3.2.27</ecNumber>
    </recommendedName>
</protein>
<evidence type="ECO:0000256" key="1">
    <source>
        <dbReference type="ARBA" id="ARBA00000900"/>
    </source>
</evidence>
<feature type="compositionally biased region" description="Basic and acidic residues" evidence="7">
    <location>
        <begin position="30"/>
        <end position="39"/>
    </location>
</feature>
<dbReference type="EC" id="2.3.2.27" evidence="2"/>
<dbReference type="InterPro" id="IPR001841">
    <property type="entry name" value="Znf_RING"/>
</dbReference>
<dbReference type="SUPFAM" id="SSF57850">
    <property type="entry name" value="RING/U-box"/>
    <property type="match status" value="1"/>
</dbReference>
<feature type="compositionally biased region" description="Low complexity" evidence="7">
    <location>
        <begin position="18"/>
        <end position="29"/>
    </location>
</feature>
<reference evidence="9" key="2">
    <citation type="submission" date="2020-07" db="EMBL/GenBank/DDBJ databases">
        <authorList>
            <person name="Vera ALvarez R."/>
            <person name="Arias-Moreno D.M."/>
            <person name="Jimenez-Jacinto V."/>
            <person name="Jimenez-Bremont J.F."/>
            <person name="Swaminathan K."/>
            <person name="Moose S.P."/>
            <person name="Guerrero-Gonzalez M.L."/>
            <person name="Marino-Ramirez L."/>
            <person name="Landsman D."/>
            <person name="Rodriguez-Kessler M."/>
            <person name="Delgado-Sanchez P."/>
        </authorList>
    </citation>
    <scope>NUCLEOTIDE SEQUENCE</scope>
    <source>
        <tissue evidence="9">Cladode</tissue>
    </source>
</reference>
<feature type="domain" description="RING-type" evidence="8">
    <location>
        <begin position="59"/>
        <end position="113"/>
    </location>
</feature>
<evidence type="ECO:0000259" key="8">
    <source>
        <dbReference type="PROSITE" id="PS50089"/>
    </source>
</evidence>
<accession>A0A7C8YGI4</accession>
<evidence type="ECO:0000256" key="6">
    <source>
        <dbReference type="PROSITE-ProRule" id="PRU00175"/>
    </source>
</evidence>
<dbReference type="SMART" id="SM00184">
    <property type="entry name" value="RING"/>
    <property type="match status" value="1"/>
</dbReference>
<dbReference type="PROSITE" id="PS50089">
    <property type="entry name" value="ZF_RING_2"/>
    <property type="match status" value="1"/>
</dbReference>
<sequence length="117" mass="12875">MAFPVDLRFDLDEALTPTTKTTSSSSSSDDTSKSDASDAKKMALFTEMPTVRVGRDSVCCVCFEGFVVSHQERRGRGGDHHGNAKRLPCGHVYHPDCILAWISSCNHSCPLCRHVLF</sequence>
<evidence type="ECO:0000313" key="9">
    <source>
        <dbReference type="EMBL" id="MBA4617752.1"/>
    </source>
</evidence>
<dbReference type="AlphaFoldDB" id="A0A7C8YGI4"/>
<feature type="region of interest" description="Disordered" evidence="7">
    <location>
        <begin position="17"/>
        <end position="39"/>
    </location>
</feature>
<evidence type="ECO:0000256" key="5">
    <source>
        <dbReference type="ARBA" id="ARBA00022833"/>
    </source>
</evidence>
<dbReference type="PANTHER" id="PTHR15710:SF74">
    <property type="entry name" value="RING-TYPE E3 UBIQUITIN TRANSFERASE-RELATED"/>
    <property type="match status" value="1"/>
</dbReference>
<keyword evidence="3" id="KW-0479">Metal-binding</keyword>
<dbReference type="GO" id="GO:0008270">
    <property type="term" value="F:zinc ion binding"/>
    <property type="evidence" value="ECO:0007669"/>
    <property type="project" value="UniProtKB-KW"/>
</dbReference>
<comment type="catalytic activity">
    <reaction evidence="1">
        <text>S-ubiquitinyl-[E2 ubiquitin-conjugating enzyme]-L-cysteine + [acceptor protein]-L-lysine = [E2 ubiquitin-conjugating enzyme]-L-cysteine + N(6)-ubiquitinyl-[acceptor protein]-L-lysine.</text>
        <dbReference type="EC" id="2.3.2.27"/>
    </reaction>
</comment>
<organism evidence="9">
    <name type="scientific">Opuntia streptacantha</name>
    <name type="common">Prickly pear cactus</name>
    <name type="synonym">Opuntia cardona</name>
    <dbReference type="NCBI Taxonomy" id="393608"/>
    <lineage>
        <taxon>Eukaryota</taxon>
        <taxon>Viridiplantae</taxon>
        <taxon>Streptophyta</taxon>
        <taxon>Embryophyta</taxon>
        <taxon>Tracheophyta</taxon>
        <taxon>Spermatophyta</taxon>
        <taxon>Magnoliopsida</taxon>
        <taxon>eudicotyledons</taxon>
        <taxon>Gunneridae</taxon>
        <taxon>Pentapetalae</taxon>
        <taxon>Caryophyllales</taxon>
        <taxon>Cactineae</taxon>
        <taxon>Cactaceae</taxon>
        <taxon>Opuntioideae</taxon>
        <taxon>Opuntia</taxon>
    </lineage>
</organism>